<organism evidence="9 10">
    <name type="scientific">Microcoleus asticus IPMA8</name>
    <dbReference type="NCBI Taxonomy" id="2563858"/>
    <lineage>
        <taxon>Bacteria</taxon>
        <taxon>Bacillati</taxon>
        <taxon>Cyanobacteriota</taxon>
        <taxon>Cyanophyceae</taxon>
        <taxon>Oscillatoriophycideae</taxon>
        <taxon>Oscillatoriales</taxon>
        <taxon>Microcoleaceae</taxon>
        <taxon>Microcoleus</taxon>
        <taxon>Microcoleus asticus</taxon>
    </lineage>
</organism>
<keyword evidence="3" id="KW-0597">Phosphoprotein</keyword>
<evidence type="ECO:0000313" key="9">
    <source>
        <dbReference type="EMBL" id="NQE35800.1"/>
    </source>
</evidence>
<reference evidence="9 10" key="1">
    <citation type="journal article" date="2020" name="Sci. Rep.">
        <title>A novel cyanobacterial geosmin producer, revising GeoA distribution and dispersion patterns in Bacteria.</title>
        <authorList>
            <person name="Churro C."/>
            <person name="Semedo-Aguiar A.P."/>
            <person name="Silva A.D."/>
            <person name="Pereira-Leal J.B."/>
            <person name="Leite R.B."/>
        </authorList>
    </citation>
    <scope>NUCLEOTIDE SEQUENCE [LARGE SCALE GENOMIC DNA]</scope>
    <source>
        <strain evidence="9 10">IPMA8</strain>
    </source>
</reference>
<dbReference type="InterPro" id="IPR041664">
    <property type="entry name" value="AAA_16"/>
</dbReference>
<dbReference type="SUPFAM" id="SSF52540">
    <property type="entry name" value="P-loop containing nucleoside triphosphate hydrolases"/>
    <property type="match status" value="1"/>
</dbReference>
<keyword evidence="5" id="KW-0902">Two-component regulatory system</keyword>
<comment type="catalytic activity">
    <reaction evidence="1">
        <text>ATP + protein L-histidine = ADP + protein N-phospho-L-histidine.</text>
        <dbReference type="EC" id="2.7.13.3"/>
    </reaction>
</comment>
<dbReference type="SMART" id="SM00220">
    <property type="entry name" value="S_TKc"/>
    <property type="match status" value="1"/>
</dbReference>
<name>A0ABX2CZH1_9CYAN</name>
<dbReference type="InterPro" id="IPR000719">
    <property type="entry name" value="Prot_kinase_dom"/>
</dbReference>
<dbReference type="PROSITE" id="PS50109">
    <property type="entry name" value="HIS_KIN"/>
    <property type="match status" value="1"/>
</dbReference>
<gene>
    <name evidence="9" type="primary">prkC_10</name>
    <name evidence="9" type="ORF">E5S67_03536</name>
</gene>
<dbReference type="Proteomes" id="UP000702425">
    <property type="component" value="Unassembled WGS sequence"/>
</dbReference>
<dbReference type="PROSITE" id="PS00108">
    <property type="entry name" value="PROTEIN_KINASE_ST"/>
    <property type="match status" value="1"/>
</dbReference>
<dbReference type="InterPro" id="IPR027417">
    <property type="entry name" value="P-loop_NTPase"/>
</dbReference>
<evidence type="ECO:0000313" key="10">
    <source>
        <dbReference type="Proteomes" id="UP000702425"/>
    </source>
</evidence>
<evidence type="ECO:0000256" key="5">
    <source>
        <dbReference type="ARBA" id="ARBA00023012"/>
    </source>
</evidence>
<evidence type="ECO:0000256" key="1">
    <source>
        <dbReference type="ARBA" id="ARBA00000085"/>
    </source>
</evidence>
<dbReference type="InterPro" id="IPR003018">
    <property type="entry name" value="GAF"/>
</dbReference>
<dbReference type="PRINTS" id="PR00344">
    <property type="entry name" value="BCTRLSENSOR"/>
</dbReference>
<dbReference type="GO" id="GO:0004674">
    <property type="term" value="F:protein serine/threonine kinase activity"/>
    <property type="evidence" value="ECO:0007669"/>
    <property type="project" value="UniProtKB-EC"/>
</dbReference>
<proteinExistence type="predicted"/>
<feature type="domain" description="Histidine kinase" evidence="8">
    <location>
        <begin position="1588"/>
        <end position="1853"/>
    </location>
</feature>
<evidence type="ECO:0000259" key="8">
    <source>
        <dbReference type="PROSITE" id="PS50109"/>
    </source>
</evidence>
<evidence type="ECO:0000259" key="7">
    <source>
        <dbReference type="PROSITE" id="PS50011"/>
    </source>
</evidence>
<dbReference type="InterPro" id="IPR004358">
    <property type="entry name" value="Sig_transdc_His_kin-like_C"/>
</dbReference>
<evidence type="ECO:0000256" key="3">
    <source>
        <dbReference type="ARBA" id="ARBA00022553"/>
    </source>
</evidence>
<dbReference type="SUPFAM" id="SSF47384">
    <property type="entry name" value="Homodimeric domain of signal transducing histidine kinase"/>
    <property type="match status" value="1"/>
</dbReference>
<dbReference type="InterPro" id="IPR036890">
    <property type="entry name" value="HATPase_C_sf"/>
</dbReference>
<dbReference type="Gene3D" id="3.30.565.10">
    <property type="entry name" value="Histidine kinase-like ATPase, C-terminal domain"/>
    <property type="match status" value="1"/>
</dbReference>
<dbReference type="SMART" id="SM00065">
    <property type="entry name" value="GAF"/>
    <property type="match status" value="1"/>
</dbReference>
<dbReference type="InterPro" id="IPR003661">
    <property type="entry name" value="HisK_dim/P_dom"/>
</dbReference>
<feature type="coiled-coil region" evidence="6">
    <location>
        <begin position="1545"/>
        <end position="1579"/>
    </location>
</feature>
<dbReference type="PANTHER" id="PTHR43642:SF1">
    <property type="entry name" value="HYBRID SIGNAL TRANSDUCTION HISTIDINE KINASE G"/>
    <property type="match status" value="1"/>
</dbReference>
<dbReference type="InterPro" id="IPR003594">
    <property type="entry name" value="HATPase_dom"/>
</dbReference>
<dbReference type="SUPFAM" id="SSF55874">
    <property type="entry name" value="ATPase domain of HSP90 chaperone/DNA topoisomerase II/histidine kinase"/>
    <property type="match status" value="1"/>
</dbReference>
<dbReference type="PROSITE" id="PS50011">
    <property type="entry name" value="PROTEIN_KINASE_DOM"/>
    <property type="match status" value="1"/>
</dbReference>
<dbReference type="InterPro" id="IPR011009">
    <property type="entry name" value="Kinase-like_dom_sf"/>
</dbReference>
<keyword evidence="6" id="KW-0175">Coiled coil</keyword>
<protein>
    <recommendedName>
        <fullName evidence="2">histidine kinase</fullName>
        <ecNumber evidence="2">2.7.13.3</ecNumber>
    </recommendedName>
</protein>
<dbReference type="Gene3D" id="3.40.50.300">
    <property type="entry name" value="P-loop containing nucleotide triphosphate hydrolases"/>
    <property type="match status" value="1"/>
</dbReference>
<evidence type="ECO:0000256" key="6">
    <source>
        <dbReference type="SAM" id="Coils"/>
    </source>
</evidence>
<dbReference type="CDD" id="cd00082">
    <property type="entry name" value="HisKA"/>
    <property type="match status" value="1"/>
</dbReference>
<keyword evidence="4 9" id="KW-0418">Kinase</keyword>
<dbReference type="RefSeq" id="WP_172189473.1">
    <property type="nucleotide sequence ID" value="NZ_CAWPPK010000279.1"/>
</dbReference>
<dbReference type="SMART" id="SM00387">
    <property type="entry name" value="HATPase_c"/>
    <property type="match status" value="1"/>
</dbReference>
<evidence type="ECO:0000256" key="4">
    <source>
        <dbReference type="ARBA" id="ARBA00022777"/>
    </source>
</evidence>
<dbReference type="InterPro" id="IPR053159">
    <property type="entry name" value="Hybrid_Histidine_Kinase"/>
</dbReference>
<dbReference type="SUPFAM" id="SSF56112">
    <property type="entry name" value="Protein kinase-like (PK-like)"/>
    <property type="match status" value="1"/>
</dbReference>
<evidence type="ECO:0000256" key="2">
    <source>
        <dbReference type="ARBA" id="ARBA00012438"/>
    </source>
</evidence>
<dbReference type="PANTHER" id="PTHR43642">
    <property type="entry name" value="HYBRID SIGNAL TRANSDUCTION HISTIDINE KINASE G"/>
    <property type="match status" value="1"/>
</dbReference>
<keyword evidence="10" id="KW-1185">Reference proteome</keyword>
<dbReference type="Pfam" id="PF13191">
    <property type="entry name" value="AAA_16"/>
    <property type="match status" value="1"/>
</dbReference>
<dbReference type="SUPFAM" id="SSF55781">
    <property type="entry name" value="GAF domain-like"/>
    <property type="match status" value="1"/>
</dbReference>
<keyword evidence="9" id="KW-0808">Transferase</keyword>
<dbReference type="Pfam" id="PF01590">
    <property type="entry name" value="GAF"/>
    <property type="match status" value="1"/>
</dbReference>
<dbReference type="CDD" id="cd14014">
    <property type="entry name" value="STKc_PknB_like"/>
    <property type="match status" value="1"/>
</dbReference>
<dbReference type="InterPro" id="IPR005467">
    <property type="entry name" value="His_kinase_dom"/>
</dbReference>
<dbReference type="EC" id="2.7.13.3" evidence="2"/>
<comment type="caution">
    <text evidence="9">The sequence shown here is derived from an EMBL/GenBank/DDBJ whole genome shotgun (WGS) entry which is preliminary data.</text>
</comment>
<dbReference type="Pfam" id="PF00069">
    <property type="entry name" value="Pkinase"/>
    <property type="match status" value="1"/>
</dbReference>
<dbReference type="Gene3D" id="3.30.200.20">
    <property type="entry name" value="Phosphorylase Kinase, domain 1"/>
    <property type="match status" value="1"/>
</dbReference>
<dbReference type="Pfam" id="PF02518">
    <property type="entry name" value="HATPase_c"/>
    <property type="match status" value="1"/>
</dbReference>
<sequence length="1855" mass="206702">MLKLPGYTNFQKINEGVKTVVYRGQKLQNQQSVIVKLLTSKYPHPIDVANLKYQYEIAKDLNIPGVVKCLGLEKHQNSFALIMEDFGGQSLNYILASLKNDRIGFLRIAIQLAATLGQLHKQQIIHKDIKPKNIIINPATWLVKIIDFSISSRLGRENQTINNPNYLEGTLAYISPEQTGRMNRSIDYRTDFYSLGATFYEMLTGSLPFAATDPMELVHCHLAKQPVPPIQLNPEIPQTVSDITLKLLAKTAEERYQTAEGLKADLENCLTQLQEFGTISPFIVGSKNLSGQLLIPQKLYGREEEVAVLMEAFERTSLGTAEMMLVSGYSGIGKSCLVNEVHKPVAAKRGYFIAGKFDQFKRNIPYASLIQAFQSLLRQLLTEDSEKIAVWKEKILTAVSQNGSLIINVIPELELIVGHQPEVPQLSSHESQNRFNRVFQQFFKVFCQPEHPLVVFLDDLQWADSASLKLIQLLMRDRDSQYLLMIGAYRDNEVNPAHPLIQTLEKIRESRAAINNITVKPLQLNHVRQLIADTLNESPEASRIKYFSELLFNKTQGNPFFLTQLLKVLDSERLLTYDTFIGIWQWDIELIQTIGIADCNIVELIAKNIQQLPASTQKVLKLAACIGSTFNLSVLAIANEESESVTASGLWPALQSGLILPLSGNYKIPLVFQQEELRELILSDSRVDYKFLHDRVQQAAYSLIPESDRKSTHLNIGKLLLQNTSPEDRKENIFALVNQLNFSTDLIVGQVEKDELAFLNLIAGQKAKTATAYEAAARYLNIGLELLAANSWQSQYELTLNLHVEAVETEFLNTNFKPSEILADAVLKEANTLLDRVKVYELKIQSYIAQNQLIKAINTGGEILEMLGVSPKLLAAGNTSVKLPSLTDLENAPEMTAPDKLAAMRLLMTISAPASIAKPEMVLPIVLTQINLCIENGHSALAAYAYSIYGLLLCAALGDLEAGYYSGQIALKLLEQFNAKELTAKVYTLFNVTIRHWKEHARETIDALQEGVQSGLDTGDVEYAGYCALNSCAHIFLIGNYLESVESRQAHYLDLLLKLKQEFGLYYIKIWRQLVLNLFRPTSDKCCLIGESFDEVEMLPILETANNQISLFAAYLAKSILSYLFKEFAAAVENASIAEKYKASAPGHMTVAVHNFYYSLALLAQYPDVRDQAESGRESEQQEALAIVELNQEKMKGWAYHTPANYQHKYDLVEAEIARVKGQSWEAMKYYDLAIAGAKKQGYVQEEALAYELAAEFYLAASREEIAQTYMASAYYSYARWGAKTKIADLESRYPPLLSLISAAKNASFEKTTSTETTTVTNNATGNSFLDLATVMKASQVLASEVVLSKLLEKLLKILMENAGAQSGLLILAKNGNLLIEASGSVEQDRIVVQQSLPIAFSQDLPLSLINYVVRTKRDVVLDDAGRDELFKNDIYIVKNNTKSILCTPIINQATLIAVLYLENNLATGVFTAERQEVLKLLSTQAAISLENAFLYKNLSAANEKLQNYSQTLEAKVQDRTREVTEKNAFLQQEISERISTESALRQSEVQLKEQAVQLENALLKLQQTQAQMIQTEKMSSLGQLVAGIAHEINNPINFIYGNLTHATEYMQYLLQIINIYQRTYPNLTPELAAVTEEIELDFLQQDLLQILKSMNVGAERIRNIVIGLRNFSRLAESEMKRVDIHEGIESTLLILQHRLNSAVKLGDGNDSGDEGGIASREIQVVKEYGNLPLVECSAGELNQVFMNILGNAIDALVQLDNQQCPTPAIRIRTEVKGTSAIVSIADNGLGMSESVRVRVFDPFFTTKPVGSGTGLGLSVSHSIIVQKHGGSLTCISAPRRGAEFVLEIPLSQGI</sequence>
<dbReference type="InterPro" id="IPR036097">
    <property type="entry name" value="HisK_dim/P_sf"/>
</dbReference>
<feature type="domain" description="Protein kinase" evidence="7">
    <location>
        <begin position="7"/>
        <end position="283"/>
    </location>
</feature>
<dbReference type="Gene3D" id="3.30.450.40">
    <property type="match status" value="1"/>
</dbReference>
<dbReference type="InterPro" id="IPR008271">
    <property type="entry name" value="Ser/Thr_kinase_AS"/>
</dbReference>
<dbReference type="Gene3D" id="1.10.510.10">
    <property type="entry name" value="Transferase(Phosphotransferase) domain 1"/>
    <property type="match status" value="1"/>
</dbReference>
<accession>A0ABX2CZH1</accession>
<dbReference type="Gene3D" id="1.10.287.130">
    <property type="match status" value="1"/>
</dbReference>
<dbReference type="InterPro" id="IPR029016">
    <property type="entry name" value="GAF-like_dom_sf"/>
</dbReference>
<dbReference type="EMBL" id="SRRZ01000064">
    <property type="protein sequence ID" value="NQE35800.1"/>
    <property type="molecule type" value="Genomic_DNA"/>
</dbReference>